<evidence type="ECO:0000259" key="2">
    <source>
        <dbReference type="PROSITE" id="PS00028"/>
    </source>
</evidence>
<dbReference type="Pfam" id="PF11917">
    <property type="entry name" value="DUF3435"/>
    <property type="match status" value="1"/>
</dbReference>
<reference evidence="3" key="1">
    <citation type="journal article" date="2020" name="Stud. Mycol.">
        <title>101 Dothideomycetes genomes: a test case for predicting lifestyles and emergence of pathogens.</title>
        <authorList>
            <person name="Haridas S."/>
            <person name="Albert R."/>
            <person name="Binder M."/>
            <person name="Bloem J."/>
            <person name="Labutti K."/>
            <person name="Salamov A."/>
            <person name="Andreopoulos B."/>
            <person name="Baker S."/>
            <person name="Barry K."/>
            <person name="Bills G."/>
            <person name="Bluhm B."/>
            <person name="Cannon C."/>
            <person name="Castanera R."/>
            <person name="Culley D."/>
            <person name="Daum C."/>
            <person name="Ezra D."/>
            <person name="Gonzalez J."/>
            <person name="Henrissat B."/>
            <person name="Kuo A."/>
            <person name="Liang C."/>
            <person name="Lipzen A."/>
            <person name="Lutzoni F."/>
            <person name="Magnuson J."/>
            <person name="Mondo S."/>
            <person name="Nolan M."/>
            <person name="Ohm R."/>
            <person name="Pangilinan J."/>
            <person name="Park H.-J."/>
            <person name="Ramirez L."/>
            <person name="Alfaro M."/>
            <person name="Sun H."/>
            <person name="Tritt A."/>
            <person name="Yoshinaga Y."/>
            <person name="Zwiers L.-H."/>
            <person name="Turgeon B."/>
            <person name="Goodwin S."/>
            <person name="Spatafora J."/>
            <person name="Crous P."/>
            <person name="Grigoriev I."/>
        </authorList>
    </citation>
    <scope>NUCLEOTIDE SEQUENCE</scope>
    <source>
        <strain evidence="3">CBS 119925</strain>
    </source>
</reference>
<gene>
    <name evidence="3" type="ORF">M011DRAFT_171687</name>
</gene>
<proteinExistence type="predicted"/>
<dbReference type="EMBL" id="MU006589">
    <property type="protein sequence ID" value="KAF2744366.1"/>
    <property type="molecule type" value="Genomic_DNA"/>
</dbReference>
<evidence type="ECO:0000313" key="3">
    <source>
        <dbReference type="EMBL" id="KAF2744366.1"/>
    </source>
</evidence>
<accession>A0A6A6V3E6</accession>
<name>A0A6A6V3E6_9PLEO</name>
<dbReference type="PANTHER" id="PTHR37535:SF3">
    <property type="entry name" value="FLUG DOMAIN-CONTAINING PROTEIN"/>
    <property type="match status" value="1"/>
</dbReference>
<dbReference type="OrthoDB" id="3776655at2759"/>
<keyword evidence="4" id="KW-1185">Reference proteome</keyword>
<dbReference type="InterPro" id="IPR021842">
    <property type="entry name" value="DUF3435"/>
</dbReference>
<feature type="compositionally biased region" description="Basic and acidic residues" evidence="1">
    <location>
        <begin position="249"/>
        <end position="258"/>
    </location>
</feature>
<evidence type="ECO:0000256" key="1">
    <source>
        <dbReference type="SAM" id="MobiDB-lite"/>
    </source>
</evidence>
<dbReference type="PANTHER" id="PTHR37535">
    <property type="entry name" value="FLUG DOMAIN PROTEIN"/>
    <property type="match status" value="1"/>
</dbReference>
<dbReference type="Proteomes" id="UP000799440">
    <property type="component" value="Unassembled WGS sequence"/>
</dbReference>
<dbReference type="AlphaFoldDB" id="A0A6A6V3E6"/>
<dbReference type="PROSITE" id="PS00028">
    <property type="entry name" value="ZINC_FINGER_C2H2_1"/>
    <property type="match status" value="1"/>
</dbReference>
<sequence length="505" mass="56978">MDPTQRYKCPIRKFLALALADDVFANQHSPEQFDDRWIRSTAKSKIFEIKEEKRNLPLFRRIVGKRVSETMMQTACSTNAFLKDICEQCGYLEPVTTYTFRRGVANKVEANASQKGTKEVLSHKGDRTWHSYAAPTISTDAQSIGYDEPQDTMYNEFSQSIAYTRDTGAPKPAEATFGASCIPSQDVLRAVAEALPDSRSDAIMRKAQREQYKIDREQFYKTARCEGPSVPDASSSDNSEAENIGSQDGKPRWERGAKETALGKTIPVSTRPVPSPEFTHMLKYNPLQARVIETLWHAKEASLAECVQSLMELANPRPFRAFYPGAVLPPTDDERCPYCMEVILKPKQSRFAMHLLDCHCIAKNVRSCYDCTEFIDYKPRTPHCCPPGSGFDPNNQVYGVITWRGLIIREGRCPYRSKGCCNRRWGDPQKLQHHIEAHLKALQDGPLTCPHPICGEPCESKDKLRTHLHTTHKIHLVRRRDLIAKLGVQGRGTIANEAVVSDEDG</sequence>
<evidence type="ECO:0000313" key="4">
    <source>
        <dbReference type="Proteomes" id="UP000799440"/>
    </source>
</evidence>
<feature type="domain" description="C2H2-type" evidence="2">
    <location>
        <begin position="449"/>
        <end position="472"/>
    </location>
</feature>
<dbReference type="InterPro" id="IPR013087">
    <property type="entry name" value="Znf_C2H2_type"/>
</dbReference>
<feature type="region of interest" description="Disordered" evidence="1">
    <location>
        <begin position="225"/>
        <end position="259"/>
    </location>
</feature>
<organism evidence="3 4">
    <name type="scientific">Sporormia fimetaria CBS 119925</name>
    <dbReference type="NCBI Taxonomy" id="1340428"/>
    <lineage>
        <taxon>Eukaryota</taxon>
        <taxon>Fungi</taxon>
        <taxon>Dikarya</taxon>
        <taxon>Ascomycota</taxon>
        <taxon>Pezizomycotina</taxon>
        <taxon>Dothideomycetes</taxon>
        <taxon>Pleosporomycetidae</taxon>
        <taxon>Pleosporales</taxon>
        <taxon>Sporormiaceae</taxon>
        <taxon>Sporormia</taxon>
    </lineage>
</organism>
<protein>
    <recommendedName>
        <fullName evidence="2">C2H2-type domain-containing protein</fullName>
    </recommendedName>
</protein>